<dbReference type="EMBL" id="ASGZ01000052">
    <property type="protein sequence ID" value="ESP87675.1"/>
    <property type="molecule type" value="Genomic_DNA"/>
</dbReference>
<dbReference type="AlphaFoldDB" id="V4HAE1"/>
<protein>
    <submittedName>
        <fullName evidence="3">AIG2 family protein</fullName>
    </submittedName>
</protein>
<evidence type="ECO:0000313" key="3">
    <source>
        <dbReference type="EMBL" id="ESP87675.1"/>
    </source>
</evidence>
<feature type="compositionally biased region" description="Gly residues" evidence="1">
    <location>
        <begin position="172"/>
        <end position="185"/>
    </location>
</feature>
<feature type="compositionally biased region" description="Polar residues" evidence="1">
    <location>
        <begin position="33"/>
        <end position="43"/>
    </location>
</feature>
<dbReference type="InterPro" id="IPR013024">
    <property type="entry name" value="GGCT-like"/>
</dbReference>
<feature type="compositionally biased region" description="Low complexity" evidence="1">
    <location>
        <begin position="56"/>
        <end position="72"/>
    </location>
</feature>
<gene>
    <name evidence="3" type="ORF">K933_12680</name>
</gene>
<comment type="caution">
    <text evidence="3">The sequence shown here is derived from an EMBL/GenBank/DDBJ whole genome shotgun (WGS) entry which is preliminary data.</text>
</comment>
<dbReference type="InterPro" id="IPR036568">
    <property type="entry name" value="GGCT-like_sf"/>
</dbReference>
<dbReference type="InterPro" id="IPR009288">
    <property type="entry name" value="AIG2-like_dom"/>
</dbReference>
<proteinExistence type="predicted"/>
<name>V4HAE1_9EURY</name>
<reference evidence="3 4" key="1">
    <citation type="journal article" date="2013" name="Genome Announc.">
        <title>Draft Genome Sequence of 'Candidatus Halobonum tyrrellensis' Strain G22, Isolated from the Hypersaline Waters of Lake Tyrrell, Australia.</title>
        <authorList>
            <person name="Ugalde J.A."/>
            <person name="Narasingarao P."/>
            <person name="Kuo S."/>
            <person name="Podell S."/>
            <person name="Allen E.E."/>
        </authorList>
    </citation>
    <scope>NUCLEOTIDE SEQUENCE [LARGE SCALE GENOMIC DNA]</scope>
    <source>
        <strain evidence="3 4">G22</strain>
    </source>
</reference>
<feature type="compositionally biased region" description="Basic and acidic residues" evidence="1">
    <location>
        <begin position="90"/>
        <end position="111"/>
    </location>
</feature>
<dbReference type="Pfam" id="PF06094">
    <property type="entry name" value="GGACT"/>
    <property type="match status" value="1"/>
</dbReference>
<dbReference type="Proteomes" id="UP000017840">
    <property type="component" value="Unassembled WGS sequence"/>
</dbReference>
<feature type="region of interest" description="Disordered" evidence="1">
    <location>
        <begin position="164"/>
        <end position="185"/>
    </location>
</feature>
<dbReference type="eggNOG" id="arCOG05099">
    <property type="taxonomic scope" value="Archaea"/>
</dbReference>
<dbReference type="Gene3D" id="3.10.490.10">
    <property type="entry name" value="Gamma-glutamyl cyclotransferase-like"/>
    <property type="match status" value="1"/>
</dbReference>
<evidence type="ECO:0000313" key="4">
    <source>
        <dbReference type="Proteomes" id="UP000017840"/>
    </source>
</evidence>
<dbReference type="CDD" id="cd06661">
    <property type="entry name" value="GGCT_like"/>
    <property type="match status" value="1"/>
</dbReference>
<feature type="region of interest" description="Disordered" evidence="1">
    <location>
        <begin position="31"/>
        <end position="111"/>
    </location>
</feature>
<accession>V4HAE1</accession>
<evidence type="ECO:0000256" key="1">
    <source>
        <dbReference type="SAM" id="MobiDB-lite"/>
    </source>
</evidence>
<dbReference type="STRING" id="1324957.K933_12680"/>
<keyword evidence="4" id="KW-1185">Reference proteome</keyword>
<dbReference type="SUPFAM" id="SSF110857">
    <property type="entry name" value="Gamma-glutamyl cyclotransferase-like"/>
    <property type="match status" value="1"/>
</dbReference>
<sequence length="268" mass="28080">MATTAAGENCAVTMTSVVRIAVRNVCSAMTGHASESTRFQTPVSRPVSMERRRPVAVSRYRNRNASARATGRGPRGGGPSTAGSASAEPANRRTDPANRRTDPAGETAKRSRGVDRRVYAFVYGTLTEPERVRAVLDSFVFVGTATLEGLRVVEGEYPTLAPPAGADAGAGWDRGGGESGGGPPAVGGRLLRTEEVAALDAYEGVDDGLYVRVTLPYAGDADEPDEVATYVGDPERLGADARWPGDGPFAERVRAYLDGASVRVASGH</sequence>
<evidence type="ECO:0000259" key="2">
    <source>
        <dbReference type="Pfam" id="PF06094"/>
    </source>
</evidence>
<organism evidence="3 4">
    <name type="scientific">Candidatus Halobonum tyrrellensis G22</name>
    <dbReference type="NCBI Taxonomy" id="1324957"/>
    <lineage>
        <taxon>Archaea</taxon>
        <taxon>Methanobacteriati</taxon>
        <taxon>Methanobacteriota</taxon>
        <taxon>Stenosarchaea group</taxon>
        <taxon>Halobacteria</taxon>
        <taxon>Halobacteriales</taxon>
        <taxon>Haloferacaceae</taxon>
        <taxon>Candidatus Halobonum</taxon>
    </lineage>
</organism>
<feature type="domain" description="Gamma-glutamylcyclotransferase AIG2-like" evidence="2">
    <location>
        <begin position="121"/>
        <end position="234"/>
    </location>
</feature>